<dbReference type="GO" id="GO:0015344">
    <property type="term" value="F:siderophore uptake transmembrane transporter activity"/>
    <property type="evidence" value="ECO:0007669"/>
    <property type="project" value="TreeGrafter"/>
</dbReference>
<dbReference type="InterPro" id="IPR010949">
    <property type="entry name" value="TonB_Hb/transfer/lactofer_rcpt"/>
</dbReference>
<evidence type="ECO:0000313" key="16">
    <source>
        <dbReference type="EMBL" id="OAI16786.1"/>
    </source>
</evidence>
<evidence type="ECO:0000256" key="8">
    <source>
        <dbReference type="ARBA" id="ARBA00023136"/>
    </source>
</evidence>
<dbReference type="InterPro" id="IPR039426">
    <property type="entry name" value="TonB-dep_rcpt-like"/>
</dbReference>
<comment type="caution">
    <text evidence="16">The sequence shown here is derived from an EMBL/GenBank/DDBJ whole genome shotgun (WGS) entry which is preliminary data.</text>
</comment>
<gene>
    <name evidence="16" type="ORF">A1355_09250</name>
</gene>
<dbReference type="STRING" id="702114.A1355_09250"/>
<keyword evidence="6" id="KW-0732">Signal</keyword>
<dbReference type="InterPro" id="IPR036942">
    <property type="entry name" value="Beta-barrel_TonB_sf"/>
</dbReference>
<evidence type="ECO:0000256" key="13">
    <source>
        <dbReference type="SAM" id="MobiDB-lite"/>
    </source>
</evidence>
<evidence type="ECO:0000256" key="6">
    <source>
        <dbReference type="ARBA" id="ARBA00022729"/>
    </source>
</evidence>
<keyword evidence="17" id="KW-1185">Reference proteome</keyword>
<dbReference type="AlphaFoldDB" id="A0A177NFE9"/>
<dbReference type="PROSITE" id="PS52016">
    <property type="entry name" value="TONB_DEPENDENT_REC_3"/>
    <property type="match status" value="1"/>
</dbReference>
<dbReference type="InterPro" id="IPR037066">
    <property type="entry name" value="Plug_dom_sf"/>
</dbReference>
<evidence type="ECO:0000256" key="2">
    <source>
        <dbReference type="ARBA" id="ARBA00008143"/>
    </source>
</evidence>
<dbReference type="GO" id="GO:0009279">
    <property type="term" value="C:cell outer membrane"/>
    <property type="evidence" value="ECO:0007669"/>
    <property type="project" value="UniProtKB-SubCell"/>
</dbReference>
<evidence type="ECO:0000256" key="5">
    <source>
        <dbReference type="ARBA" id="ARBA00022692"/>
    </source>
</evidence>
<dbReference type="Pfam" id="PF07715">
    <property type="entry name" value="Plug"/>
    <property type="match status" value="1"/>
</dbReference>
<evidence type="ECO:0000256" key="12">
    <source>
        <dbReference type="RuleBase" id="RU003357"/>
    </source>
</evidence>
<dbReference type="Pfam" id="PF00593">
    <property type="entry name" value="TonB_dep_Rec_b-barrel"/>
    <property type="match status" value="1"/>
</dbReference>
<keyword evidence="3 11" id="KW-0813">Transport</keyword>
<keyword evidence="8 11" id="KW-0472">Membrane</keyword>
<evidence type="ECO:0000256" key="3">
    <source>
        <dbReference type="ARBA" id="ARBA00022448"/>
    </source>
</evidence>
<dbReference type="PANTHER" id="PTHR30069">
    <property type="entry name" value="TONB-DEPENDENT OUTER MEMBRANE RECEPTOR"/>
    <property type="match status" value="1"/>
</dbReference>
<dbReference type="EMBL" id="LUUK01000183">
    <property type="protein sequence ID" value="OAI16786.1"/>
    <property type="molecule type" value="Genomic_DNA"/>
</dbReference>
<dbReference type="SUPFAM" id="SSF56935">
    <property type="entry name" value="Porins"/>
    <property type="match status" value="1"/>
</dbReference>
<keyword evidence="5 11" id="KW-0812">Transmembrane</keyword>
<dbReference type="CDD" id="cd01347">
    <property type="entry name" value="ligand_gated_channel"/>
    <property type="match status" value="1"/>
</dbReference>
<proteinExistence type="inferred from homology"/>
<dbReference type="InterPro" id="IPR000531">
    <property type="entry name" value="Beta-barrel_TonB"/>
</dbReference>
<keyword evidence="10 11" id="KW-0998">Cell outer membrane</keyword>
<dbReference type="OrthoDB" id="9764669at2"/>
<keyword evidence="4 11" id="KW-1134">Transmembrane beta strand</keyword>
<evidence type="ECO:0000256" key="7">
    <source>
        <dbReference type="ARBA" id="ARBA00023077"/>
    </source>
</evidence>
<sequence>MLWLLAGPTHAEEPSTDAAEDLELPTVTVKSAAEVKKTASAGTQSTIEAATIEQRMVRDIKDLIRYEPGVNVGSDPQRFGSTGFTIRGLGGNRVLMQIDGVRLPDSFSIGSFANSTRNAVDMDALKAVEIVRGSGPAAYGGDALGGTVNFVTKDPQDYLKVFGKPSYTGLKLHYNTTDNQFSQTGTAAGALGGWEGLAVFTHSHGNETDNQGGIDSRDARRTLPSPQDNQGYNLLAKLLYRFNDDNVLRISGEWLNKVSEFDALYGQNLDISNRFVNRMLTDDDQSRWRLALDHTLKAVQTPLFDQVFWQFYTQRSATRQVTFQDRTSNANGHVLVERIFDFDNQDLGGQLRLDKHFQFAVGEHDLQYGGQISKNSVAQQRDGTLTCLTGKPRPPRQGGVTPECGNGKGTVTHTILPDEFPVRDFPLSTVTKAGAYLQDTIGLFGRRVELIPGGRWEYYRLLPQSDYLFEKASAQAVAEGAAPIVPTIKDAEAFLPKFGALLHLNATFTLHGQYSHGFRGPNFSDSNLGFTNATFGYTTIPNSALTPETSVGAEVGLRGQGSAGQFDATLFRNDYEDFMYDATICDQGSGCQYLTFQTVNSPDPIRMQGVEFKSQVFLDWFWPELSGASLLLSGSYTEGTNLRSGRSDDVALRKISPIKGVVGLRYDRAAGDWGGELILTLVGPKQAAAAPADASYLTSGYGVVDFNAYYRINPHVSLNLGVFNVFDSRYIDWEDVDTQESNPHRNLGPFANADIRDRYSRPGRNLGVTLKIAY</sequence>
<dbReference type="Gene3D" id="2.40.170.20">
    <property type="entry name" value="TonB-dependent receptor, beta-barrel domain"/>
    <property type="match status" value="1"/>
</dbReference>
<evidence type="ECO:0000256" key="11">
    <source>
        <dbReference type="PROSITE-ProRule" id="PRU01360"/>
    </source>
</evidence>
<dbReference type="NCBIfam" id="TIGR01786">
    <property type="entry name" value="TonB-hemlactrns"/>
    <property type="match status" value="1"/>
</dbReference>
<evidence type="ECO:0000256" key="10">
    <source>
        <dbReference type="ARBA" id="ARBA00023237"/>
    </source>
</evidence>
<dbReference type="GO" id="GO:0044718">
    <property type="term" value="P:siderophore transmembrane transport"/>
    <property type="evidence" value="ECO:0007669"/>
    <property type="project" value="TreeGrafter"/>
</dbReference>
<protein>
    <submittedName>
        <fullName evidence="16">TonB-dependent receptor</fullName>
    </submittedName>
</protein>
<evidence type="ECO:0000256" key="9">
    <source>
        <dbReference type="ARBA" id="ARBA00023170"/>
    </source>
</evidence>
<comment type="similarity">
    <text evidence="2">Belongs to the TonB-dependent receptor family. Hemoglobin/haptoglobin binding protein subfamily.</text>
</comment>
<evidence type="ECO:0000259" key="14">
    <source>
        <dbReference type="Pfam" id="PF00593"/>
    </source>
</evidence>
<organism evidence="16 17">
    <name type="scientific">Methylomonas koyamae</name>
    <dbReference type="NCBI Taxonomy" id="702114"/>
    <lineage>
        <taxon>Bacteria</taxon>
        <taxon>Pseudomonadati</taxon>
        <taxon>Pseudomonadota</taxon>
        <taxon>Gammaproteobacteria</taxon>
        <taxon>Methylococcales</taxon>
        <taxon>Methylococcaceae</taxon>
        <taxon>Methylomonas</taxon>
    </lineage>
</organism>
<reference evidence="17" key="1">
    <citation type="submission" date="2016-03" db="EMBL/GenBank/DDBJ databases">
        <authorList>
            <person name="Heylen K."/>
            <person name="De Vos P."/>
            <person name="Vekeman B."/>
        </authorList>
    </citation>
    <scope>NUCLEOTIDE SEQUENCE [LARGE SCALE GENOMIC DNA]</scope>
    <source>
        <strain evidence="17">R-45383</strain>
    </source>
</reference>
<feature type="region of interest" description="Disordered" evidence="13">
    <location>
        <begin position="205"/>
        <end position="227"/>
    </location>
</feature>
<dbReference type="InterPro" id="IPR012910">
    <property type="entry name" value="Plug_dom"/>
</dbReference>
<evidence type="ECO:0000259" key="15">
    <source>
        <dbReference type="Pfam" id="PF07715"/>
    </source>
</evidence>
<keyword evidence="9 16" id="KW-0675">Receptor</keyword>
<feature type="domain" description="TonB-dependent receptor plug" evidence="15">
    <location>
        <begin position="38"/>
        <end position="147"/>
    </location>
</feature>
<dbReference type="Gene3D" id="2.170.130.10">
    <property type="entry name" value="TonB-dependent receptor, plug domain"/>
    <property type="match status" value="1"/>
</dbReference>
<keyword evidence="7 12" id="KW-0798">TonB box</keyword>
<evidence type="ECO:0000313" key="17">
    <source>
        <dbReference type="Proteomes" id="UP000077628"/>
    </source>
</evidence>
<feature type="domain" description="TonB-dependent receptor-like beta-barrel" evidence="14">
    <location>
        <begin position="243"/>
        <end position="725"/>
    </location>
</feature>
<evidence type="ECO:0000256" key="1">
    <source>
        <dbReference type="ARBA" id="ARBA00004571"/>
    </source>
</evidence>
<comment type="subcellular location">
    <subcellularLocation>
        <location evidence="1 11">Cell outer membrane</location>
        <topology evidence="1 11">Multi-pass membrane protein</topology>
    </subcellularLocation>
</comment>
<evidence type="ECO:0000256" key="4">
    <source>
        <dbReference type="ARBA" id="ARBA00022452"/>
    </source>
</evidence>
<dbReference type="PANTHER" id="PTHR30069:SF29">
    <property type="entry name" value="HEMOGLOBIN AND HEMOGLOBIN-HAPTOGLOBIN-BINDING PROTEIN 1-RELATED"/>
    <property type="match status" value="1"/>
</dbReference>
<dbReference type="Proteomes" id="UP000077628">
    <property type="component" value="Unassembled WGS sequence"/>
</dbReference>
<name>A0A177NFE9_9GAMM</name>
<accession>A0A177NFE9</accession>